<evidence type="ECO:0000256" key="1">
    <source>
        <dbReference type="SAM" id="Coils"/>
    </source>
</evidence>
<evidence type="ECO:0000313" key="2">
    <source>
        <dbReference type="EMBL" id="QHT01826.1"/>
    </source>
</evidence>
<feature type="coiled-coil region" evidence="1">
    <location>
        <begin position="104"/>
        <end position="131"/>
    </location>
</feature>
<dbReference type="EMBL" id="MN739381">
    <property type="protein sequence ID" value="QHT01826.1"/>
    <property type="molecule type" value="Genomic_DNA"/>
</dbReference>
<dbReference type="AlphaFoldDB" id="A0A6C0CAS6"/>
<sequence>MSTLDICIPLTHSVEASFVEATFNKLYGANCVQKVTIFPNELPDKCTIFIKMLCLTEEALSLCTHINEGNTVYVDYDTAKWRCIKVRSPSTYCKQSQTLVWSYRDSLAMEKANAEEEKEKLHYDKLNVEEQQRLQAKWSQTSAYREEHKHIEAHNAHETYVVPVLTKLLRINELLHDAKKLAESYDEDIDCETYYNDRLTPDSRFLLRSHSLKLANSLWSALRDCDNTRNILRDTPFEFQFYPSGDSL</sequence>
<name>A0A6C0CAS6_9ZZZZ</name>
<accession>A0A6C0CAS6</accession>
<protein>
    <submittedName>
        <fullName evidence="2">Uncharacterized protein</fullName>
    </submittedName>
</protein>
<keyword evidence="1" id="KW-0175">Coiled coil</keyword>
<proteinExistence type="predicted"/>
<organism evidence="2">
    <name type="scientific">viral metagenome</name>
    <dbReference type="NCBI Taxonomy" id="1070528"/>
    <lineage>
        <taxon>unclassified sequences</taxon>
        <taxon>metagenomes</taxon>
        <taxon>organismal metagenomes</taxon>
    </lineage>
</organism>
<reference evidence="2" key="1">
    <citation type="journal article" date="2020" name="Nature">
        <title>Giant virus diversity and host interactions through global metagenomics.</title>
        <authorList>
            <person name="Schulz F."/>
            <person name="Roux S."/>
            <person name="Paez-Espino D."/>
            <person name="Jungbluth S."/>
            <person name="Walsh D.A."/>
            <person name="Denef V.J."/>
            <person name="McMahon K.D."/>
            <person name="Konstantinidis K.T."/>
            <person name="Eloe-Fadrosh E.A."/>
            <person name="Kyrpides N.C."/>
            <person name="Woyke T."/>
        </authorList>
    </citation>
    <scope>NUCLEOTIDE SEQUENCE</scope>
    <source>
        <strain evidence="2">GVMAG-M-3300020523-10</strain>
    </source>
</reference>